<keyword evidence="5" id="KW-0046">Antibiotic resistance</keyword>
<dbReference type="InterPro" id="IPR027417">
    <property type="entry name" value="P-loop_NTPase"/>
</dbReference>
<dbReference type="Gene3D" id="3.40.50.300">
    <property type="entry name" value="P-loop containing nucleotide triphosphate hydrolases"/>
    <property type="match status" value="1"/>
</dbReference>
<dbReference type="InterPro" id="IPR050763">
    <property type="entry name" value="ABC_transporter_ATP-binding"/>
</dbReference>
<evidence type="ECO:0000256" key="3">
    <source>
        <dbReference type="ARBA" id="ARBA00022741"/>
    </source>
</evidence>
<feature type="domain" description="ABC transporter" evidence="6">
    <location>
        <begin position="22"/>
        <end position="95"/>
    </location>
</feature>
<dbReference type="GO" id="GO:0005524">
    <property type="term" value="F:ATP binding"/>
    <property type="evidence" value="ECO:0007669"/>
    <property type="project" value="UniProtKB-KW"/>
</dbReference>
<gene>
    <name evidence="7" type="ORF">ACFQZ8_15770</name>
</gene>
<dbReference type="Pfam" id="PF00005">
    <property type="entry name" value="ABC_tran"/>
    <property type="match status" value="1"/>
</dbReference>
<keyword evidence="2" id="KW-0813">Transport</keyword>
<dbReference type="SUPFAM" id="SSF52540">
    <property type="entry name" value="P-loop containing nucleoside triphosphate hydrolases"/>
    <property type="match status" value="1"/>
</dbReference>
<dbReference type="InterPro" id="IPR003439">
    <property type="entry name" value="ABC_transporter-like_ATP-bd"/>
</dbReference>
<evidence type="ECO:0000256" key="4">
    <source>
        <dbReference type="ARBA" id="ARBA00022840"/>
    </source>
</evidence>
<dbReference type="PANTHER" id="PTHR42711">
    <property type="entry name" value="ABC TRANSPORTER ATP-BINDING PROTEIN"/>
    <property type="match status" value="1"/>
</dbReference>
<comment type="subcellular location">
    <subcellularLocation>
        <location evidence="1">Cell membrane</location>
        <topology evidence="1">Peripheral membrane protein</topology>
    </subcellularLocation>
</comment>
<evidence type="ECO:0000256" key="5">
    <source>
        <dbReference type="ARBA" id="ARBA00023251"/>
    </source>
</evidence>
<dbReference type="PANTHER" id="PTHR42711:SF17">
    <property type="entry name" value="ABC TRANSPORTER ATP-BINDING PROTEIN"/>
    <property type="match status" value="1"/>
</dbReference>
<sequence length="97" mass="9994">MDDIVVRLTGLTRRFGAVRAVDGLDLTITRGTTLALLGPNGAGKTTVISMMLGLTRPDSGSVALFGRTPAEAVRAGRVGAMLQDSGVVPTATVREVV</sequence>
<name>A0ABW3A364_9ACTN</name>
<dbReference type="Proteomes" id="UP001597053">
    <property type="component" value="Unassembled WGS sequence"/>
</dbReference>
<evidence type="ECO:0000256" key="2">
    <source>
        <dbReference type="ARBA" id="ARBA00022448"/>
    </source>
</evidence>
<evidence type="ECO:0000313" key="8">
    <source>
        <dbReference type="Proteomes" id="UP001597053"/>
    </source>
</evidence>
<keyword evidence="3" id="KW-0547">Nucleotide-binding</keyword>
<keyword evidence="4 7" id="KW-0067">ATP-binding</keyword>
<keyword evidence="8" id="KW-1185">Reference proteome</keyword>
<evidence type="ECO:0000256" key="1">
    <source>
        <dbReference type="ARBA" id="ARBA00004202"/>
    </source>
</evidence>
<protein>
    <submittedName>
        <fullName evidence="7">ATP-binding cassette domain-containing protein</fullName>
    </submittedName>
</protein>
<reference evidence="8" key="1">
    <citation type="journal article" date="2019" name="Int. J. Syst. Evol. Microbiol.">
        <title>The Global Catalogue of Microorganisms (GCM) 10K type strain sequencing project: providing services to taxonomists for standard genome sequencing and annotation.</title>
        <authorList>
            <consortium name="The Broad Institute Genomics Platform"/>
            <consortium name="The Broad Institute Genome Sequencing Center for Infectious Disease"/>
            <person name="Wu L."/>
            <person name="Ma J."/>
        </authorList>
    </citation>
    <scope>NUCLEOTIDE SEQUENCE [LARGE SCALE GENOMIC DNA]</scope>
    <source>
        <strain evidence="8">JCM 32148</strain>
    </source>
</reference>
<evidence type="ECO:0000313" key="7">
    <source>
        <dbReference type="EMBL" id="MFD0785365.1"/>
    </source>
</evidence>
<organism evidence="7 8">
    <name type="scientific">Micromonospora azadirachtae</name>
    <dbReference type="NCBI Taxonomy" id="1970735"/>
    <lineage>
        <taxon>Bacteria</taxon>
        <taxon>Bacillati</taxon>
        <taxon>Actinomycetota</taxon>
        <taxon>Actinomycetes</taxon>
        <taxon>Micromonosporales</taxon>
        <taxon>Micromonosporaceae</taxon>
        <taxon>Micromonospora</taxon>
    </lineage>
</organism>
<comment type="caution">
    <text evidence="7">The sequence shown here is derived from an EMBL/GenBank/DDBJ whole genome shotgun (WGS) entry which is preliminary data.</text>
</comment>
<dbReference type="EMBL" id="JBHTHM010000789">
    <property type="protein sequence ID" value="MFD0785365.1"/>
    <property type="molecule type" value="Genomic_DNA"/>
</dbReference>
<accession>A0ABW3A364</accession>
<evidence type="ECO:0000259" key="6">
    <source>
        <dbReference type="Pfam" id="PF00005"/>
    </source>
</evidence>
<proteinExistence type="predicted"/>
<feature type="non-terminal residue" evidence="7">
    <location>
        <position position="97"/>
    </location>
</feature>